<feature type="domain" description="3-hydroxyisobutyrate dehydrogenase-like NAD-binding" evidence="6">
    <location>
        <begin position="169"/>
        <end position="290"/>
    </location>
</feature>
<evidence type="ECO:0000313" key="8">
    <source>
        <dbReference type="Proteomes" id="UP000462152"/>
    </source>
</evidence>
<dbReference type="GO" id="GO:0016491">
    <property type="term" value="F:oxidoreductase activity"/>
    <property type="evidence" value="ECO:0007669"/>
    <property type="project" value="UniProtKB-KW"/>
</dbReference>
<comment type="caution">
    <text evidence="7">The sequence shown here is derived from an EMBL/GenBank/DDBJ whole genome shotgun (WGS) entry which is preliminary data.</text>
</comment>
<dbReference type="Pfam" id="PF14833">
    <property type="entry name" value="NAD_binding_11"/>
    <property type="match status" value="1"/>
</dbReference>
<name>A0A7K1LI25_9MICC</name>
<proteinExistence type="inferred from homology"/>
<dbReference type="PANTHER" id="PTHR43060:SF15">
    <property type="entry name" value="3-HYDROXYISOBUTYRATE DEHYDROGENASE-LIKE 1, MITOCHONDRIAL-RELATED"/>
    <property type="match status" value="1"/>
</dbReference>
<evidence type="ECO:0000256" key="4">
    <source>
        <dbReference type="PIRSR" id="PIRSR000103-1"/>
    </source>
</evidence>
<keyword evidence="3" id="KW-0520">NAD</keyword>
<dbReference type="Gene3D" id="1.10.1040.10">
    <property type="entry name" value="N-(1-d-carboxylethyl)-l-norvaline Dehydrogenase, domain 2"/>
    <property type="match status" value="1"/>
</dbReference>
<evidence type="ECO:0000256" key="1">
    <source>
        <dbReference type="ARBA" id="ARBA00009080"/>
    </source>
</evidence>
<dbReference type="InterPro" id="IPR006115">
    <property type="entry name" value="6PGDH_NADP-bd"/>
</dbReference>
<dbReference type="AlphaFoldDB" id="A0A7K1LI25"/>
<dbReference type="GO" id="GO:0051287">
    <property type="term" value="F:NAD binding"/>
    <property type="evidence" value="ECO:0007669"/>
    <property type="project" value="InterPro"/>
</dbReference>
<keyword evidence="2" id="KW-0560">Oxidoreductase</keyword>
<dbReference type="InterPro" id="IPR036291">
    <property type="entry name" value="NAD(P)-bd_dom_sf"/>
</dbReference>
<dbReference type="InterPro" id="IPR015815">
    <property type="entry name" value="HIBADH-related"/>
</dbReference>
<dbReference type="InterPro" id="IPR013328">
    <property type="entry name" value="6PGD_dom2"/>
</dbReference>
<dbReference type="Proteomes" id="UP000462152">
    <property type="component" value="Unassembled WGS sequence"/>
</dbReference>
<evidence type="ECO:0000259" key="5">
    <source>
        <dbReference type="Pfam" id="PF03446"/>
    </source>
</evidence>
<dbReference type="InterPro" id="IPR029154">
    <property type="entry name" value="HIBADH-like_NADP-bd"/>
</dbReference>
<dbReference type="RefSeq" id="WP_129315883.1">
    <property type="nucleotide sequence ID" value="NZ_NOIQ01000013.1"/>
</dbReference>
<dbReference type="SUPFAM" id="SSF48179">
    <property type="entry name" value="6-phosphogluconate dehydrogenase C-terminal domain-like"/>
    <property type="match status" value="1"/>
</dbReference>
<sequence length="295" mass="30321">MDQNTKNIAWIGLGAMGSPMASIAAGSGHTVTAFDLNPAALQGLGPEVTPAGTAREAVDGADVVVIMVATGPQLDAVLFGDGGIATSLSPESVVVVMSTVGVTAVQGAALALEPYTRHVVDAPVSGGVARARKGDLLIMVGGDAEDVASVQCLLDVLGSQYPVVGPEPGDGQKFKVVNQLLCGVHIAAAGEALALADSMGLDVAQCHEVLNGGAAQSFMFQDRGSRMVAEEFDEVRSALNIFVKDMGLVTDAARAAEQPVPLASAAEQLYVRGRREGLGRKDDSVVYQLLRQGRD</sequence>
<organism evidence="7 8">
    <name type="scientific">Rothia koreensis</name>
    <dbReference type="NCBI Taxonomy" id="592378"/>
    <lineage>
        <taxon>Bacteria</taxon>
        <taxon>Bacillati</taxon>
        <taxon>Actinomycetota</taxon>
        <taxon>Actinomycetes</taxon>
        <taxon>Micrococcales</taxon>
        <taxon>Micrococcaceae</taxon>
        <taxon>Rothia</taxon>
    </lineage>
</organism>
<protein>
    <submittedName>
        <fullName evidence="7">NAD-binding protein</fullName>
    </submittedName>
</protein>
<dbReference type="EMBL" id="WOGT01000002">
    <property type="protein sequence ID" value="MUN54818.1"/>
    <property type="molecule type" value="Genomic_DNA"/>
</dbReference>
<comment type="similarity">
    <text evidence="1">Belongs to the HIBADH-related family.</text>
</comment>
<dbReference type="SUPFAM" id="SSF51735">
    <property type="entry name" value="NAD(P)-binding Rossmann-fold domains"/>
    <property type="match status" value="1"/>
</dbReference>
<dbReference type="Gene3D" id="3.40.50.720">
    <property type="entry name" value="NAD(P)-binding Rossmann-like Domain"/>
    <property type="match status" value="1"/>
</dbReference>
<keyword evidence="8" id="KW-1185">Reference proteome</keyword>
<dbReference type="PANTHER" id="PTHR43060">
    <property type="entry name" value="3-HYDROXYISOBUTYRATE DEHYDROGENASE-LIKE 1, MITOCHONDRIAL-RELATED"/>
    <property type="match status" value="1"/>
</dbReference>
<feature type="domain" description="6-phosphogluconate dehydrogenase NADP-binding" evidence="5">
    <location>
        <begin position="7"/>
        <end position="164"/>
    </location>
</feature>
<evidence type="ECO:0000256" key="2">
    <source>
        <dbReference type="ARBA" id="ARBA00023002"/>
    </source>
</evidence>
<dbReference type="InterPro" id="IPR008927">
    <property type="entry name" value="6-PGluconate_DH-like_C_sf"/>
</dbReference>
<reference evidence="7 8" key="1">
    <citation type="submission" date="2019-12" db="EMBL/GenBank/DDBJ databases">
        <authorList>
            <person name="Li J."/>
            <person name="Shi Y."/>
            <person name="Xu G."/>
            <person name="Xiao D."/>
            <person name="Ran X."/>
        </authorList>
    </citation>
    <scope>NUCLEOTIDE SEQUENCE [LARGE SCALE GENOMIC DNA]</scope>
    <source>
        <strain evidence="7 8">JCM 15915</strain>
    </source>
</reference>
<evidence type="ECO:0000256" key="3">
    <source>
        <dbReference type="ARBA" id="ARBA00023027"/>
    </source>
</evidence>
<evidence type="ECO:0000313" key="7">
    <source>
        <dbReference type="EMBL" id="MUN54818.1"/>
    </source>
</evidence>
<dbReference type="Pfam" id="PF03446">
    <property type="entry name" value="NAD_binding_2"/>
    <property type="match status" value="1"/>
</dbReference>
<dbReference type="PIRSF" id="PIRSF000103">
    <property type="entry name" value="HIBADH"/>
    <property type="match status" value="1"/>
</dbReference>
<dbReference type="GO" id="GO:0050661">
    <property type="term" value="F:NADP binding"/>
    <property type="evidence" value="ECO:0007669"/>
    <property type="project" value="InterPro"/>
</dbReference>
<gene>
    <name evidence="7" type="ORF">GMA10_06270</name>
</gene>
<feature type="active site" evidence="4">
    <location>
        <position position="175"/>
    </location>
</feature>
<accession>A0A7K1LI25</accession>
<dbReference type="OrthoDB" id="3185659at2"/>
<evidence type="ECO:0000259" key="6">
    <source>
        <dbReference type="Pfam" id="PF14833"/>
    </source>
</evidence>